<dbReference type="RefSeq" id="WP_007279775.1">
    <property type="nucleotide sequence ID" value="NZ_ABCK01000016.1"/>
</dbReference>
<sequence length="245" mass="27593">MRLIPSLLLLLVTSFSAYAEKLVDAKIILPRSYAAPGQVRQIIIKTTVKKGWHIYWKNPGESGLAPSFTWHGDNYDIKKIHWPTPKAYTNAGILNNIYDGEVLFIADLLVKPGTKDGKIDIKADIDFLVCKESCIMQSVKVSSTIEVNSKNMIETMQIHPLLSKAMDLLPRTVAITNKDIKGNKFSLDLPNNLHNKELYFAFDEDGIVMKQGNQKEGQFNFTSNEKTELKGLIISKEGPSWRVKN</sequence>
<dbReference type="STRING" id="313628.LNTAR_05924"/>
<dbReference type="EMBL" id="ABCK01000016">
    <property type="protein sequence ID" value="EDM26489.1"/>
    <property type="molecule type" value="Genomic_DNA"/>
</dbReference>
<dbReference type="InterPro" id="IPR028250">
    <property type="entry name" value="DsbDN"/>
</dbReference>
<keyword evidence="1" id="KW-0732">Signal</keyword>
<feature type="domain" description="Thiol:disulfide interchange protein DsbD N-terminal" evidence="2">
    <location>
        <begin position="34"/>
        <end position="143"/>
    </location>
</feature>
<organism evidence="3 4">
    <name type="scientific">Lentisphaera araneosa HTCC2155</name>
    <dbReference type="NCBI Taxonomy" id="313628"/>
    <lineage>
        <taxon>Bacteria</taxon>
        <taxon>Pseudomonadati</taxon>
        <taxon>Lentisphaerota</taxon>
        <taxon>Lentisphaeria</taxon>
        <taxon>Lentisphaerales</taxon>
        <taxon>Lentisphaeraceae</taxon>
        <taxon>Lentisphaera</taxon>
    </lineage>
</organism>
<dbReference type="eggNOG" id="COG4233">
    <property type="taxonomic scope" value="Bacteria"/>
</dbReference>
<protein>
    <submittedName>
        <fullName evidence="3">Thiol:disulfide interchange protein</fullName>
    </submittedName>
</protein>
<proteinExistence type="predicted"/>
<evidence type="ECO:0000313" key="4">
    <source>
        <dbReference type="Proteomes" id="UP000004947"/>
    </source>
</evidence>
<dbReference type="Proteomes" id="UP000004947">
    <property type="component" value="Unassembled WGS sequence"/>
</dbReference>
<keyword evidence="4" id="KW-1185">Reference proteome</keyword>
<feature type="signal peptide" evidence="1">
    <location>
        <begin position="1"/>
        <end position="19"/>
    </location>
</feature>
<evidence type="ECO:0000256" key="1">
    <source>
        <dbReference type="SAM" id="SignalP"/>
    </source>
</evidence>
<name>A6DPJ3_9BACT</name>
<dbReference type="AlphaFoldDB" id="A6DPJ3"/>
<evidence type="ECO:0000313" key="3">
    <source>
        <dbReference type="EMBL" id="EDM26489.1"/>
    </source>
</evidence>
<gene>
    <name evidence="3" type="ORF">LNTAR_05924</name>
</gene>
<dbReference type="OrthoDB" id="9811036at2"/>
<accession>A6DPJ3</accession>
<comment type="caution">
    <text evidence="3">The sequence shown here is derived from an EMBL/GenBank/DDBJ whole genome shotgun (WGS) entry which is preliminary data.</text>
</comment>
<reference evidence="3 4" key="1">
    <citation type="journal article" date="2010" name="J. Bacteriol.">
        <title>Genome sequence of Lentisphaera araneosa HTCC2155T, the type species of the order Lentisphaerales in the phylum Lentisphaerae.</title>
        <authorList>
            <person name="Thrash J.C."/>
            <person name="Cho J.C."/>
            <person name="Vergin K.L."/>
            <person name="Morris R.M."/>
            <person name="Giovannoni S.J."/>
        </authorList>
    </citation>
    <scope>NUCLEOTIDE SEQUENCE [LARGE SCALE GENOMIC DNA]</scope>
    <source>
        <strain evidence="3 4">HTCC2155</strain>
    </source>
</reference>
<dbReference type="Pfam" id="PF11412">
    <property type="entry name" value="DsbD_N"/>
    <property type="match status" value="1"/>
</dbReference>
<evidence type="ECO:0000259" key="2">
    <source>
        <dbReference type="Pfam" id="PF11412"/>
    </source>
</evidence>
<feature type="chain" id="PRO_5002692435" evidence="1">
    <location>
        <begin position="20"/>
        <end position="245"/>
    </location>
</feature>